<keyword evidence="2" id="KW-1185">Reference proteome</keyword>
<dbReference type="Proteomes" id="UP000575068">
    <property type="component" value="Unassembled WGS sequence"/>
</dbReference>
<protein>
    <submittedName>
        <fullName evidence="1">Uncharacterized protein</fullName>
    </submittedName>
</protein>
<dbReference type="RefSeq" id="WP_184475955.1">
    <property type="nucleotide sequence ID" value="NZ_JACHOV010000009.1"/>
</dbReference>
<dbReference type="AlphaFoldDB" id="A0A840HVV6"/>
<proteinExistence type="predicted"/>
<accession>A0A840HVV6</accession>
<name>A0A840HVV6_9SPHN</name>
<reference evidence="1 2" key="1">
    <citation type="submission" date="2020-08" db="EMBL/GenBank/DDBJ databases">
        <title>Genomic Encyclopedia of Type Strains, Phase IV (KMG-IV): sequencing the most valuable type-strain genomes for metagenomic binning, comparative biology and taxonomic classification.</title>
        <authorList>
            <person name="Goeker M."/>
        </authorList>
    </citation>
    <scope>NUCLEOTIDE SEQUENCE [LARGE SCALE GENOMIC DNA]</scope>
    <source>
        <strain evidence="1 2">DSM 7465</strain>
    </source>
</reference>
<comment type="caution">
    <text evidence="1">The sequence shown here is derived from an EMBL/GenBank/DDBJ whole genome shotgun (WGS) entry which is preliminary data.</text>
</comment>
<evidence type="ECO:0000313" key="1">
    <source>
        <dbReference type="EMBL" id="MBB4642185.1"/>
    </source>
</evidence>
<dbReference type="EMBL" id="JACHOV010000009">
    <property type="protein sequence ID" value="MBB4642185.1"/>
    <property type="molecule type" value="Genomic_DNA"/>
</dbReference>
<sequence>MDFDPAALGLIDDGSKIEVNINHVQPGRMEEAIAAFQEAFADYKPEGFKIIYACADLANNRLIWIHRYEKGFDLANRFYLGKFPKLPMCLWAGSRYDAFAASPEEQPA</sequence>
<gene>
    <name evidence="1" type="ORF">HNQ99_002507</name>
</gene>
<evidence type="ECO:0000313" key="2">
    <source>
        <dbReference type="Proteomes" id="UP000575068"/>
    </source>
</evidence>
<organism evidence="1 2">
    <name type="scientific">Rhizorhapis suberifaciens</name>
    <name type="common">corky root of lettuce</name>
    <dbReference type="NCBI Taxonomy" id="13656"/>
    <lineage>
        <taxon>Bacteria</taxon>
        <taxon>Pseudomonadati</taxon>
        <taxon>Pseudomonadota</taxon>
        <taxon>Alphaproteobacteria</taxon>
        <taxon>Sphingomonadales</taxon>
        <taxon>Sphingomonadaceae</taxon>
        <taxon>Rhizorhapis</taxon>
    </lineage>
</organism>